<dbReference type="RefSeq" id="WP_132116504.1">
    <property type="nucleotide sequence ID" value="NZ_SMJU01000005.1"/>
</dbReference>
<sequence>MQRKTFLQTLAAATGAGVLTGLYTWQVEPFWLEFVRVQMPIRQLPEALVGKTLMQISDMHVGNRFDRKYLIESMQKAQQLAPDFVVYTGDFVNYESPEQFAQLEEVMAHAVHGTLGTAGVLGNHDYGLDWKEEAVADRVTDILSARGIRMLRNEQIDVHGLSIIGLDDWWATNFKPELVLQSLPQNKPQLVLCHNPDVADLPIWNGYQGWILSGHTHGGQCKAPFLRPPLLPVRNKKYVAGQVDLGDGRTLYINRALGHLIQVRFNVRPEITLFELVKG</sequence>
<dbReference type="EMBL" id="SMJU01000005">
    <property type="protein sequence ID" value="TDB65785.1"/>
    <property type="molecule type" value="Genomic_DNA"/>
</dbReference>
<dbReference type="PANTHER" id="PTHR31302:SF31">
    <property type="entry name" value="PHOSPHODIESTERASE YAEI"/>
    <property type="match status" value="1"/>
</dbReference>
<dbReference type="InterPro" id="IPR029052">
    <property type="entry name" value="Metallo-depent_PP-like"/>
</dbReference>
<dbReference type="Gene3D" id="3.60.21.10">
    <property type="match status" value="1"/>
</dbReference>
<proteinExistence type="predicted"/>
<dbReference type="Proteomes" id="UP000295706">
    <property type="component" value="Unassembled WGS sequence"/>
</dbReference>
<feature type="domain" description="Calcineurin-like phosphoesterase" evidence="3">
    <location>
        <begin position="53"/>
        <end position="218"/>
    </location>
</feature>
<keyword evidence="1" id="KW-0479">Metal-binding</keyword>
<keyword evidence="2" id="KW-0378">Hydrolase</keyword>
<dbReference type="SUPFAM" id="SSF56300">
    <property type="entry name" value="Metallo-dependent phosphatases"/>
    <property type="match status" value="1"/>
</dbReference>
<dbReference type="GO" id="GO:0008758">
    <property type="term" value="F:UDP-2,3-diacylglucosamine hydrolase activity"/>
    <property type="evidence" value="ECO:0007669"/>
    <property type="project" value="TreeGrafter"/>
</dbReference>
<dbReference type="GO" id="GO:0009245">
    <property type="term" value="P:lipid A biosynthetic process"/>
    <property type="evidence" value="ECO:0007669"/>
    <property type="project" value="TreeGrafter"/>
</dbReference>
<comment type="caution">
    <text evidence="4">The sequence shown here is derived from an EMBL/GenBank/DDBJ whole genome shotgun (WGS) entry which is preliminary data.</text>
</comment>
<dbReference type="GO" id="GO:0046872">
    <property type="term" value="F:metal ion binding"/>
    <property type="evidence" value="ECO:0007669"/>
    <property type="project" value="UniProtKB-KW"/>
</dbReference>
<dbReference type="InterPro" id="IPR051158">
    <property type="entry name" value="Metallophosphoesterase_sf"/>
</dbReference>
<dbReference type="PANTHER" id="PTHR31302">
    <property type="entry name" value="TRANSMEMBRANE PROTEIN WITH METALLOPHOSPHOESTERASE DOMAIN-RELATED"/>
    <property type="match status" value="1"/>
</dbReference>
<evidence type="ECO:0000256" key="1">
    <source>
        <dbReference type="ARBA" id="ARBA00022723"/>
    </source>
</evidence>
<keyword evidence="5" id="KW-1185">Reference proteome</keyword>
<dbReference type="OrthoDB" id="9780884at2"/>
<accession>A0A4V2XA09</accession>
<dbReference type="Pfam" id="PF00149">
    <property type="entry name" value="Metallophos"/>
    <property type="match status" value="1"/>
</dbReference>
<evidence type="ECO:0000256" key="2">
    <source>
        <dbReference type="ARBA" id="ARBA00022801"/>
    </source>
</evidence>
<organism evidence="4 5">
    <name type="scientific">Arundinibacter roseus</name>
    <dbReference type="NCBI Taxonomy" id="2070510"/>
    <lineage>
        <taxon>Bacteria</taxon>
        <taxon>Pseudomonadati</taxon>
        <taxon>Bacteroidota</taxon>
        <taxon>Cytophagia</taxon>
        <taxon>Cytophagales</taxon>
        <taxon>Spirosomataceae</taxon>
        <taxon>Arundinibacter</taxon>
    </lineage>
</organism>
<reference evidence="4 5" key="1">
    <citation type="submission" date="2019-02" db="EMBL/GenBank/DDBJ databases">
        <title>Arundinibacter roseus gen. nov., sp. nov., a new member of the family Cytophagaceae.</title>
        <authorList>
            <person name="Szuroczki S."/>
            <person name="Khayer B."/>
            <person name="Sproer C."/>
            <person name="Toumi M."/>
            <person name="Szabo A."/>
            <person name="Felfoldi T."/>
            <person name="Schumann P."/>
            <person name="Toth E."/>
        </authorList>
    </citation>
    <scope>NUCLEOTIDE SEQUENCE [LARGE SCALE GENOMIC DNA]</scope>
    <source>
        <strain evidence="4 5">DMA-k-7a</strain>
    </source>
</reference>
<evidence type="ECO:0000313" key="4">
    <source>
        <dbReference type="EMBL" id="TDB65785.1"/>
    </source>
</evidence>
<evidence type="ECO:0000313" key="5">
    <source>
        <dbReference type="Proteomes" id="UP000295706"/>
    </source>
</evidence>
<name>A0A4V2XA09_9BACT</name>
<evidence type="ECO:0000259" key="3">
    <source>
        <dbReference type="Pfam" id="PF00149"/>
    </source>
</evidence>
<dbReference type="InterPro" id="IPR004843">
    <property type="entry name" value="Calcineurin-like_PHP"/>
</dbReference>
<dbReference type="GO" id="GO:0016020">
    <property type="term" value="C:membrane"/>
    <property type="evidence" value="ECO:0007669"/>
    <property type="project" value="GOC"/>
</dbReference>
<gene>
    <name evidence="4" type="ORF">EZE20_08435</name>
</gene>
<dbReference type="AlphaFoldDB" id="A0A4V2XA09"/>
<protein>
    <submittedName>
        <fullName evidence="4">Phosphoesterase</fullName>
    </submittedName>
</protein>